<organism evidence="1">
    <name type="scientific">marine sediment metagenome</name>
    <dbReference type="NCBI Taxonomy" id="412755"/>
    <lineage>
        <taxon>unclassified sequences</taxon>
        <taxon>metagenomes</taxon>
        <taxon>ecological metagenomes</taxon>
    </lineage>
</organism>
<dbReference type="InterPro" id="IPR027417">
    <property type="entry name" value="P-loop_NTPase"/>
</dbReference>
<dbReference type="AlphaFoldDB" id="X1EGX7"/>
<evidence type="ECO:0000313" key="1">
    <source>
        <dbReference type="EMBL" id="GAH16389.1"/>
    </source>
</evidence>
<dbReference type="Gene3D" id="3.90.170.10">
    <property type="entry name" value="Adenylosuccinate Synthetase, subunit A, domain 3"/>
    <property type="match status" value="1"/>
</dbReference>
<protein>
    <recommendedName>
        <fullName evidence="2">Adenylosuccinate synthase</fullName>
    </recommendedName>
</protein>
<comment type="caution">
    <text evidence="1">The sequence shown here is derived from an EMBL/GenBank/DDBJ whole genome shotgun (WGS) entry which is preliminary data.</text>
</comment>
<name>X1EGX7_9ZZZZ</name>
<evidence type="ECO:0008006" key="2">
    <source>
        <dbReference type="Google" id="ProtNLM"/>
    </source>
</evidence>
<dbReference type="GO" id="GO:0000166">
    <property type="term" value="F:nucleotide binding"/>
    <property type="evidence" value="ECO:0007669"/>
    <property type="project" value="InterPro"/>
</dbReference>
<sequence length="43" mass="5034">YDALPENMKKYIRTIENILSHKISIISIGPERTETIQLEKIFS</sequence>
<accession>X1EGX7</accession>
<dbReference type="InterPro" id="IPR001114">
    <property type="entry name" value="Adenylosuccinate_synthetase"/>
</dbReference>
<dbReference type="GO" id="GO:0006164">
    <property type="term" value="P:purine nucleotide biosynthetic process"/>
    <property type="evidence" value="ECO:0007669"/>
    <property type="project" value="InterPro"/>
</dbReference>
<gene>
    <name evidence="1" type="ORF">S01H4_56818</name>
</gene>
<reference evidence="1" key="1">
    <citation type="journal article" date="2014" name="Front. Microbiol.">
        <title>High frequency of phylogenetically diverse reductive dehalogenase-homologous genes in deep subseafloor sedimentary metagenomes.</title>
        <authorList>
            <person name="Kawai M."/>
            <person name="Futagami T."/>
            <person name="Toyoda A."/>
            <person name="Takaki Y."/>
            <person name="Nishi S."/>
            <person name="Hori S."/>
            <person name="Arai W."/>
            <person name="Tsubouchi T."/>
            <person name="Morono Y."/>
            <person name="Uchiyama I."/>
            <person name="Ito T."/>
            <person name="Fujiyama A."/>
            <person name="Inagaki F."/>
            <person name="Takami H."/>
        </authorList>
    </citation>
    <scope>NUCLEOTIDE SEQUENCE</scope>
    <source>
        <strain evidence="1">Expedition CK06-06</strain>
    </source>
</reference>
<dbReference type="Pfam" id="PF00709">
    <property type="entry name" value="Adenylsucc_synt"/>
    <property type="match status" value="1"/>
</dbReference>
<proteinExistence type="predicted"/>
<dbReference type="EMBL" id="BART01032971">
    <property type="protein sequence ID" value="GAH16389.1"/>
    <property type="molecule type" value="Genomic_DNA"/>
</dbReference>
<dbReference type="InterPro" id="IPR042111">
    <property type="entry name" value="Adenylosuccinate_synth_dom3"/>
</dbReference>
<feature type="non-terminal residue" evidence="1">
    <location>
        <position position="1"/>
    </location>
</feature>
<dbReference type="SUPFAM" id="SSF52540">
    <property type="entry name" value="P-loop containing nucleoside triphosphate hydrolases"/>
    <property type="match status" value="1"/>
</dbReference>
<dbReference type="GO" id="GO:0004019">
    <property type="term" value="F:adenylosuccinate synthase activity"/>
    <property type="evidence" value="ECO:0007669"/>
    <property type="project" value="InterPro"/>
</dbReference>